<sequence>MSELSWQTGEYFKDVIACDLCLQSEDSFTITNFNIAKANEKTAGYMSLIHRVCIEVVFDKGHNKPTTLSYIVKEKSDSAFGGNLVEVLSVFPKECEMYEKLLPAFEDIFNPERFGPKVFKTTSEPYTVIVMEDLTLSGFYMREKSYGLPITDVKRILQKLAEFHAVSVVYRERNGSFSDLFSEGVITERTVEVLRGHYDALYTAFLQSLRERNFPAEYLRPLMALDGRLLEACSTVQRLDPSEFNVLNHGDLWPNNVLFGENDLRLLDFQNAFYGSFASDLLYFFVTSATQLMCDSLEELVQFYYENLVKAFEQLHYRQLIPSYADLLQQLKQHGILILPPLSEAVAITMGGLTEPSDMALITSEQPEGVTLRQHIFNNPSFVTLVDRLIPKLFELGLLHKSEDSVH</sequence>
<reference evidence="3" key="1">
    <citation type="submission" date="2013-03" db="EMBL/GenBank/DDBJ databases">
        <title>The Genome Sequence of Anopheles minimus MINIMUS1.</title>
        <authorList>
            <consortium name="The Broad Institute Genomics Platform"/>
            <person name="Neafsey D.E."/>
            <person name="Walton C."/>
            <person name="Walker B."/>
            <person name="Young S.K."/>
            <person name="Zeng Q."/>
            <person name="Gargeya S."/>
            <person name="Fitzgerald M."/>
            <person name="Haas B."/>
            <person name="Abouelleil A."/>
            <person name="Allen A.W."/>
            <person name="Alvarado L."/>
            <person name="Arachchi H.M."/>
            <person name="Berlin A.M."/>
            <person name="Chapman S.B."/>
            <person name="Gainer-Dewar J."/>
            <person name="Goldberg J."/>
            <person name="Griggs A."/>
            <person name="Gujja S."/>
            <person name="Hansen M."/>
            <person name="Howarth C."/>
            <person name="Imamovic A."/>
            <person name="Ireland A."/>
            <person name="Larimer J."/>
            <person name="McCowan C."/>
            <person name="Murphy C."/>
            <person name="Pearson M."/>
            <person name="Poon T.W."/>
            <person name="Priest M."/>
            <person name="Roberts A."/>
            <person name="Saif S."/>
            <person name="Shea T."/>
            <person name="Sisk P."/>
            <person name="Sykes S."/>
            <person name="Wortman J."/>
            <person name="Nusbaum C."/>
            <person name="Birren B."/>
        </authorList>
    </citation>
    <scope>NUCLEOTIDE SEQUENCE [LARGE SCALE GENOMIC DNA]</scope>
    <source>
        <strain evidence="3">MINIMUS1</strain>
    </source>
</reference>
<dbReference type="STRING" id="112268.A0A182VXY4"/>
<feature type="domain" description="CHK kinase-like" evidence="1">
    <location>
        <begin position="129"/>
        <end position="314"/>
    </location>
</feature>
<dbReference type="AlphaFoldDB" id="A0A182VXY4"/>
<organism evidence="2 3">
    <name type="scientific">Anopheles minimus</name>
    <dbReference type="NCBI Taxonomy" id="112268"/>
    <lineage>
        <taxon>Eukaryota</taxon>
        <taxon>Metazoa</taxon>
        <taxon>Ecdysozoa</taxon>
        <taxon>Arthropoda</taxon>
        <taxon>Hexapoda</taxon>
        <taxon>Insecta</taxon>
        <taxon>Pterygota</taxon>
        <taxon>Neoptera</taxon>
        <taxon>Endopterygota</taxon>
        <taxon>Diptera</taxon>
        <taxon>Nematocera</taxon>
        <taxon>Culicoidea</taxon>
        <taxon>Culicidae</taxon>
        <taxon>Anophelinae</taxon>
        <taxon>Anopheles</taxon>
    </lineage>
</organism>
<dbReference type="Pfam" id="PF02958">
    <property type="entry name" value="EcKL"/>
    <property type="match status" value="1"/>
</dbReference>
<dbReference type="Gene3D" id="3.90.1200.10">
    <property type="match status" value="1"/>
</dbReference>
<dbReference type="Proteomes" id="UP000075920">
    <property type="component" value="Unassembled WGS sequence"/>
</dbReference>
<dbReference type="EnsemblMetazoa" id="AMIN002933-RA">
    <property type="protein sequence ID" value="AMIN002933-PA"/>
    <property type="gene ID" value="AMIN002933"/>
</dbReference>
<dbReference type="PANTHER" id="PTHR11012">
    <property type="entry name" value="PROTEIN KINASE-LIKE DOMAIN-CONTAINING"/>
    <property type="match status" value="1"/>
</dbReference>
<evidence type="ECO:0000313" key="2">
    <source>
        <dbReference type="EnsemblMetazoa" id="AMIN002933-PA"/>
    </source>
</evidence>
<accession>A0A182VXY4</accession>
<evidence type="ECO:0000259" key="1">
    <source>
        <dbReference type="SMART" id="SM00587"/>
    </source>
</evidence>
<reference evidence="2" key="2">
    <citation type="submission" date="2020-05" db="UniProtKB">
        <authorList>
            <consortium name="EnsemblMetazoa"/>
        </authorList>
    </citation>
    <scope>IDENTIFICATION</scope>
    <source>
        <strain evidence="2">MINIMUS1</strain>
    </source>
</reference>
<protein>
    <submittedName>
        <fullName evidence="2">CHK domain-containing protein</fullName>
    </submittedName>
</protein>
<dbReference type="PANTHER" id="PTHR11012:SF6">
    <property type="entry name" value="CHK DOMAIN OV1-RELATED"/>
    <property type="match status" value="1"/>
</dbReference>
<dbReference type="InterPro" id="IPR011009">
    <property type="entry name" value="Kinase-like_dom_sf"/>
</dbReference>
<evidence type="ECO:0000313" key="3">
    <source>
        <dbReference type="Proteomes" id="UP000075920"/>
    </source>
</evidence>
<proteinExistence type="predicted"/>
<dbReference type="SMART" id="SM00587">
    <property type="entry name" value="CHK"/>
    <property type="match status" value="1"/>
</dbReference>
<name>A0A182VXY4_9DIPT</name>
<dbReference type="SUPFAM" id="SSF56112">
    <property type="entry name" value="Protein kinase-like (PK-like)"/>
    <property type="match status" value="1"/>
</dbReference>
<dbReference type="InterPro" id="IPR004119">
    <property type="entry name" value="EcKL"/>
</dbReference>
<dbReference type="InterPro" id="IPR015897">
    <property type="entry name" value="CHK_kinase-like"/>
</dbReference>
<keyword evidence="3" id="KW-1185">Reference proteome</keyword>
<dbReference type="VEuPathDB" id="VectorBase:AMIN002933"/>